<dbReference type="InterPro" id="IPR036383">
    <property type="entry name" value="TSP1_rpt_sf"/>
</dbReference>
<dbReference type="PANTHER" id="PTHR22906:SF43">
    <property type="entry name" value="PROPERDIN"/>
    <property type="match status" value="1"/>
</dbReference>
<comment type="subcellular location">
    <subcellularLocation>
        <location evidence="1">Secreted</location>
    </subcellularLocation>
</comment>
<evidence type="ECO:0008006" key="9">
    <source>
        <dbReference type="Google" id="ProtNLM"/>
    </source>
</evidence>
<feature type="signal peptide" evidence="6">
    <location>
        <begin position="1"/>
        <end position="31"/>
    </location>
</feature>
<keyword evidence="3 6" id="KW-0732">Signal</keyword>
<dbReference type="OMA" id="QDWGACT"/>
<dbReference type="PANTHER" id="PTHR22906">
    <property type="entry name" value="PROPERDIN"/>
    <property type="match status" value="1"/>
</dbReference>
<dbReference type="PRINTS" id="PR01705">
    <property type="entry name" value="TSP1REPEAT"/>
</dbReference>
<evidence type="ECO:0000256" key="4">
    <source>
        <dbReference type="ARBA" id="ARBA00022737"/>
    </source>
</evidence>
<keyword evidence="8" id="KW-1185">Reference proteome</keyword>
<protein>
    <recommendedName>
        <fullName evidence="9">Hemicentin-1</fullName>
    </recommendedName>
</protein>
<name>A0A913ZTY0_PATMI</name>
<dbReference type="FunFam" id="2.20.100.10:FF:000001">
    <property type="entry name" value="semaphorin-5A isoform X1"/>
    <property type="match status" value="1"/>
</dbReference>
<dbReference type="RefSeq" id="XP_038054531.1">
    <property type="nucleotide sequence ID" value="XM_038198603.1"/>
</dbReference>
<proteinExistence type="predicted"/>
<organism evidence="7 8">
    <name type="scientific">Patiria miniata</name>
    <name type="common">Bat star</name>
    <name type="synonym">Asterina miniata</name>
    <dbReference type="NCBI Taxonomy" id="46514"/>
    <lineage>
        <taxon>Eukaryota</taxon>
        <taxon>Metazoa</taxon>
        <taxon>Echinodermata</taxon>
        <taxon>Eleutherozoa</taxon>
        <taxon>Asterozoa</taxon>
        <taxon>Asteroidea</taxon>
        <taxon>Valvatacea</taxon>
        <taxon>Valvatida</taxon>
        <taxon>Asterinidae</taxon>
        <taxon>Patiria</taxon>
    </lineage>
</organism>
<evidence type="ECO:0000256" key="5">
    <source>
        <dbReference type="ARBA" id="ARBA00023157"/>
    </source>
</evidence>
<evidence type="ECO:0000256" key="1">
    <source>
        <dbReference type="ARBA" id="ARBA00004613"/>
    </source>
</evidence>
<evidence type="ECO:0000256" key="2">
    <source>
        <dbReference type="ARBA" id="ARBA00022525"/>
    </source>
</evidence>
<dbReference type="InterPro" id="IPR000884">
    <property type="entry name" value="TSP1_rpt"/>
</dbReference>
<dbReference type="SUPFAM" id="SSF82895">
    <property type="entry name" value="TSP-1 type 1 repeat"/>
    <property type="match status" value="4"/>
</dbReference>
<dbReference type="GeneID" id="119726761"/>
<dbReference type="FunFam" id="2.20.100.10:FF:000007">
    <property type="entry name" value="Thrombospondin 1"/>
    <property type="match status" value="2"/>
</dbReference>
<dbReference type="Gene3D" id="2.20.100.10">
    <property type="entry name" value="Thrombospondin type-1 (TSP1) repeat"/>
    <property type="match status" value="4"/>
</dbReference>
<evidence type="ECO:0000256" key="6">
    <source>
        <dbReference type="SAM" id="SignalP"/>
    </source>
</evidence>
<feature type="chain" id="PRO_5038124367" description="Hemicentin-1" evidence="6">
    <location>
        <begin position="32"/>
        <end position="308"/>
    </location>
</feature>
<accession>A0A913ZTY0</accession>
<keyword evidence="4" id="KW-0677">Repeat</keyword>
<dbReference type="PROSITE" id="PS50092">
    <property type="entry name" value="TSP1"/>
    <property type="match status" value="4"/>
</dbReference>
<keyword evidence="2" id="KW-0964">Secreted</keyword>
<dbReference type="Pfam" id="PF00090">
    <property type="entry name" value="TSP_1"/>
    <property type="match status" value="4"/>
</dbReference>
<evidence type="ECO:0000313" key="8">
    <source>
        <dbReference type="Proteomes" id="UP000887568"/>
    </source>
</evidence>
<sequence length="308" mass="33454">MDFLRGAFLRMLPSVFVFLVIFSTSGRLVTADTWSAWSEWSDCAVSGVQNRDRTCLVDSAANPGCPGESSMTRDCGPVLDGSWSEWGEWQNCSVLCGVGNRARYRTCTSPAPQFGGAPCDGTSEDWESCDTNITCEAVNGRWSEWGEWQNCSIFCSVGYVTRHRTCTNPAPQYGGAPCNGTSEDWHPCDTNVTCLAVNGGWSDWSEWSACSVTCGGGGQTVRTRSCINPAPEHGGLDCVGDEVETNSCSSSACPPMWSEWSSWTTCWAAECTAEMNAGLKFRSRVCQGGTNEQCPGQFMDRTECTQEC</sequence>
<dbReference type="SMART" id="SM00209">
    <property type="entry name" value="TSP1"/>
    <property type="match status" value="4"/>
</dbReference>
<dbReference type="InterPro" id="IPR052065">
    <property type="entry name" value="Compl_asym_regulator"/>
</dbReference>
<keyword evidence="5" id="KW-1015">Disulfide bond</keyword>
<dbReference type="EnsemblMetazoa" id="XM_038198603.1">
    <property type="protein sequence ID" value="XP_038054531.1"/>
    <property type="gene ID" value="LOC119726761"/>
</dbReference>
<evidence type="ECO:0000256" key="3">
    <source>
        <dbReference type="ARBA" id="ARBA00022729"/>
    </source>
</evidence>
<evidence type="ECO:0000313" key="7">
    <source>
        <dbReference type="EnsemblMetazoa" id="XP_038054531.1"/>
    </source>
</evidence>
<reference evidence="7" key="1">
    <citation type="submission" date="2022-11" db="UniProtKB">
        <authorList>
            <consortium name="EnsemblMetazoa"/>
        </authorList>
    </citation>
    <scope>IDENTIFICATION</scope>
</reference>
<dbReference type="OrthoDB" id="6273859at2759"/>
<dbReference type="AlphaFoldDB" id="A0A913ZTY0"/>
<dbReference type="Proteomes" id="UP000887568">
    <property type="component" value="Unplaced"/>
</dbReference>